<dbReference type="InterPro" id="IPR002035">
    <property type="entry name" value="VWF_A"/>
</dbReference>
<dbReference type="PANTHER" id="PTHR10579">
    <property type="entry name" value="CALCIUM-ACTIVATED CHLORIDE CHANNEL REGULATOR"/>
    <property type="match status" value="1"/>
</dbReference>
<keyword evidence="3" id="KW-1185">Reference proteome</keyword>
<evidence type="ECO:0000313" key="2">
    <source>
        <dbReference type="EMBL" id="GAK58969.1"/>
    </source>
</evidence>
<organism evidence="2">
    <name type="scientific">Vecturithrix granuli</name>
    <dbReference type="NCBI Taxonomy" id="1499967"/>
    <lineage>
        <taxon>Bacteria</taxon>
        <taxon>Candidatus Moduliflexota</taxon>
        <taxon>Candidatus Vecturitrichia</taxon>
        <taxon>Candidatus Vecturitrichales</taxon>
        <taxon>Candidatus Vecturitrichaceae</taxon>
        <taxon>Candidatus Vecturithrix</taxon>
    </lineage>
</organism>
<feature type="domain" description="VWFA" evidence="1">
    <location>
        <begin position="94"/>
        <end position="268"/>
    </location>
</feature>
<dbReference type="SUPFAM" id="SSF53300">
    <property type="entry name" value="vWA-like"/>
    <property type="match status" value="1"/>
</dbReference>
<sequence>MSREYLKSAVTFGFFLIVISVTMAKLHGGYLADDNSPAPQPSVVSHGDGPLGISAHLVQDKIFFGGDGTVSLALTMSADVAAVSEDDGVSQHVDMVVVLDQSGSMSGQKIEYARQAILDLLSGLSSQDRFALIGYADRVWCYADLNYATDTNRLRLQNLIRQLAPGGNTNLGGGLQEGINTLLTADRIGNVEKVILISDGLANRGIVDPESLGNMASLAIEKEFAISTVGVGEDFNEQLMTAIADRGAGNYYYLANPQSFAAIFQQEFQHAKTVAARAMEISIPLPDGVSLLYASGYPVSVSGNRAVVHPGDLLAGQTRKLFLTLQFPTSSEITYRLQGLAIRYLHQGNPYTATFPTPFQIACVNNPDEVVASIVHEEWEQKVLQEDFNALREKVALELKKGKKQEALQQIDSYYQQQNLLNAEIGSAKVSVHLDEELNELRDIVEQTFTGSVQQVEMQQKSNAKSLQYEGYKERRAQK</sequence>
<evidence type="ECO:0000259" key="1">
    <source>
        <dbReference type="PROSITE" id="PS50234"/>
    </source>
</evidence>
<name>A0A081C314_VECG1</name>
<protein>
    <submittedName>
        <fullName evidence="2">von Willebrand factor, type A</fullName>
    </submittedName>
</protein>
<reference evidence="2" key="1">
    <citation type="journal article" date="2015" name="PeerJ">
        <title>First genomic representation of candidate bacterial phylum KSB3 points to enhanced environmental sensing as a trigger of wastewater bulking.</title>
        <authorList>
            <person name="Sekiguchi Y."/>
            <person name="Ohashi A."/>
            <person name="Parks D.H."/>
            <person name="Yamauchi T."/>
            <person name="Tyson G.W."/>
            <person name="Hugenholtz P."/>
        </authorList>
    </citation>
    <scope>NUCLEOTIDE SEQUENCE [LARGE SCALE GENOMIC DNA]</scope>
</reference>
<proteinExistence type="predicted"/>
<dbReference type="eggNOG" id="COG2304">
    <property type="taxonomic scope" value="Bacteria"/>
</dbReference>
<dbReference type="Gene3D" id="3.40.50.410">
    <property type="entry name" value="von Willebrand factor, type A domain"/>
    <property type="match status" value="1"/>
</dbReference>
<dbReference type="AlphaFoldDB" id="A0A081C314"/>
<dbReference type="SMART" id="SM00327">
    <property type="entry name" value="VWA"/>
    <property type="match status" value="1"/>
</dbReference>
<evidence type="ECO:0000313" key="3">
    <source>
        <dbReference type="Proteomes" id="UP000030661"/>
    </source>
</evidence>
<dbReference type="PROSITE" id="PS50234">
    <property type="entry name" value="VWFA"/>
    <property type="match status" value="1"/>
</dbReference>
<dbReference type="EMBL" id="DF820469">
    <property type="protein sequence ID" value="GAK58969.1"/>
    <property type="molecule type" value="Genomic_DNA"/>
</dbReference>
<accession>A0A081C314</accession>
<dbReference type="Proteomes" id="UP000030661">
    <property type="component" value="Unassembled WGS sequence"/>
</dbReference>
<dbReference type="PANTHER" id="PTHR10579:SF43">
    <property type="entry name" value="ZINC FINGER (C3HC4-TYPE RING FINGER) FAMILY PROTEIN"/>
    <property type="match status" value="1"/>
</dbReference>
<dbReference type="HOGENOM" id="CLU_031866_1_0_0"/>
<dbReference type="Pfam" id="PF00092">
    <property type="entry name" value="VWA"/>
    <property type="match status" value="1"/>
</dbReference>
<dbReference type="InterPro" id="IPR051266">
    <property type="entry name" value="CLCR"/>
</dbReference>
<dbReference type="InterPro" id="IPR036465">
    <property type="entry name" value="vWFA_dom_sf"/>
</dbReference>
<dbReference type="STRING" id="1499967.U27_05944"/>
<gene>
    <name evidence="2" type="ORF">U27_05944</name>
</gene>